<sequence length="47" mass="5630">MQYILRREIYFLLHVKKMLTKIIFSFSKGMLDIPFICLHKVKTANLS</sequence>
<dbReference type="Proteomes" id="UP000049855">
    <property type="component" value="Unassembled WGS sequence"/>
</dbReference>
<dbReference type="EMBL" id="CTRP01000003">
    <property type="protein sequence ID" value="CQR70566.1"/>
    <property type="molecule type" value="Genomic_DNA"/>
</dbReference>
<reference evidence="2" key="1">
    <citation type="submission" date="2015-03" db="EMBL/GenBank/DDBJ databases">
        <authorList>
            <person name="Nijsse Bart"/>
        </authorList>
    </citation>
    <scope>NUCLEOTIDE SEQUENCE [LARGE SCALE GENOMIC DNA]</scope>
</reference>
<accession>A0A0U1KT20</accession>
<evidence type="ECO:0000313" key="1">
    <source>
        <dbReference type="EMBL" id="CQR70566.1"/>
    </source>
</evidence>
<protein>
    <submittedName>
        <fullName evidence="1">Uncharacterized protein</fullName>
    </submittedName>
</protein>
<keyword evidence="2" id="KW-1185">Reference proteome</keyword>
<name>A0A0U1KT20_9FIRM</name>
<dbReference type="AlphaFoldDB" id="A0A0U1KT20"/>
<organism evidence="1 2">
    <name type="scientific">Sporomusa ovata</name>
    <dbReference type="NCBI Taxonomy" id="2378"/>
    <lineage>
        <taxon>Bacteria</taxon>
        <taxon>Bacillati</taxon>
        <taxon>Bacillota</taxon>
        <taxon>Negativicutes</taxon>
        <taxon>Selenomonadales</taxon>
        <taxon>Sporomusaceae</taxon>
        <taxon>Sporomusa</taxon>
    </lineage>
</organism>
<proteinExistence type="predicted"/>
<gene>
    <name evidence="1" type="ORF">SpAn4DRAFT_1535</name>
</gene>
<evidence type="ECO:0000313" key="2">
    <source>
        <dbReference type="Proteomes" id="UP000049855"/>
    </source>
</evidence>